<dbReference type="NCBIfam" id="TIGR00747">
    <property type="entry name" value="fabH"/>
    <property type="match status" value="1"/>
</dbReference>
<dbReference type="PANTHER" id="PTHR34069">
    <property type="entry name" value="3-OXOACYL-[ACYL-CARRIER-PROTEIN] SYNTHASE 3"/>
    <property type="match status" value="1"/>
</dbReference>
<evidence type="ECO:0000256" key="2">
    <source>
        <dbReference type="ARBA" id="ARBA00022490"/>
    </source>
</evidence>
<keyword evidence="5 9" id="KW-0276">Fatty acid metabolism</keyword>
<dbReference type="InterPro" id="IPR004655">
    <property type="entry name" value="FabH"/>
</dbReference>
<sequence length="360" mass="37120">MSAAVVCGIGTCLPERVVSNDDLAARLDTSDAWIRSRTGIARRRIVEPGTSTGDLAVAAGRAALDSSGHGADFVLLATTTPDRPCPATAPEVAHRLGLGEVPAMDISAVCSGFVYAVTVARSLMASGTCARPLVIGAEVYTSIIDPLDRDTAVIFGDGAGALVLREGGTTEPGALRAVDLGSDGSGGELITVAAGGSRRPGADGELPRSQRYFRMQGRTVYRHAVHRMTASSRLVLERAGWSPTSVRAFVGHQANQRILDAVGDRLGIGAPHRFGNIAEVGNTAAASIPLALADTAARDLVRPGERSLLTAFGGGLTWGSIALSWPAAVPVHRPLPATAVRRPAMVPAPAPVPCQNGPQP</sequence>
<comment type="domain">
    <text evidence="9">The last Arg residue of the ACP-binding site is essential for the weak association between ACP/AcpP and FabH.</text>
</comment>
<dbReference type="Pfam" id="PF08541">
    <property type="entry name" value="ACP_syn_III_C"/>
    <property type="match status" value="1"/>
</dbReference>
<dbReference type="AlphaFoldDB" id="A0A1I2W546"/>
<proteinExistence type="inferred from homology"/>
<dbReference type="OrthoDB" id="9815506at2"/>
<dbReference type="GO" id="GO:0006633">
    <property type="term" value="P:fatty acid biosynthetic process"/>
    <property type="evidence" value="ECO:0007669"/>
    <property type="project" value="UniProtKB-UniRule"/>
</dbReference>
<feature type="active site" evidence="9">
    <location>
        <position position="282"/>
    </location>
</feature>
<evidence type="ECO:0000256" key="4">
    <source>
        <dbReference type="ARBA" id="ARBA00022679"/>
    </source>
</evidence>
<dbReference type="EC" id="2.3.1.180" evidence="9"/>
<dbReference type="GO" id="GO:0044550">
    <property type="term" value="P:secondary metabolite biosynthetic process"/>
    <property type="evidence" value="ECO:0007669"/>
    <property type="project" value="TreeGrafter"/>
</dbReference>
<keyword evidence="7 9" id="KW-0275">Fatty acid biosynthesis</keyword>
<dbReference type="GO" id="GO:0005737">
    <property type="term" value="C:cytoplasm"/>
    <property type="evidence" value="ECO:0007669"/>
    <property type="project" value="UniProtKB-SubCell"/>
</dbReference>
<comment type="function">
    <text evidence="9">Catalyzes the condensation reaction of fatty acid synthesis by the addition to an acyl acceptor of two carbons from malonyl-ACP. Catalyzes the first condensation reaction which initiates fatty acid synthesis and may therefore play a role in governing the total rate of fatty acid production. Possesses both acetoacetyl-ACP synthase and acetyl transacylase activities. Its substrate specificity determines the biosynthesis of branched-chain and/or straight-chain of fatty acids.</text>
</comment>
<evidence type="ECO:0000313" key="12">
    <source>
        <dbReference type="EMBL" id="SFG96524.1"/>
    </source>
</evidence>
<evidence type="ECO:0000256" key="3">
    <source>
        <dbReference type="ARBA" id="ARBA00022516"/>
    </source>
</evidence>
<feature type="region of interest" description="ACP-binding" evidence="9">
    <location>
        <begin position="253"/>
        <end position="257"/>
    </location>
</feature>
<comment type="subunit">
    <text evidence="9">Homodimer.</text>
</comment>
<keyword evidence="4 9" id="KW-0808">Transferase</keyword>
<dbReference type="InterPro" id="IPR013747">
    <property type="entry name" value="ACP_syn_III_C"/>
</dbReference>
<dbReference type="NCBIfam" id="NF006829">
    <property type="entry name" value="PRK09352.1"/>
    <property type="match status" value="1"/>
</dbReference>
<keyword evidence="9" id="KW-0511">Multifunctional enzyme</keyword>
<dbReference type="HAMAP" id="MF_01815">
    <property type="entry name" value="FabH"/>
    <property type="match status" value="1"/>
</dbReference>
<feature type="active site" evidence="9">
    <location>
        <position position="110"/>
    </location>
</feature>
<gene>
    <name evidence="9" type="primary">fabH</name>
    <name evidence="12" type="ORF">SAMN02787118_13522</name>
</gene>
<evidence type="ECO:0000259" key="11">
    <source>
        <dbReference type="Pfam" id="PF08545"/>
    </source>
</evidence>
<evidence type="ECO:0000256" key="5">
    <source>
        <dbReference type="ARBA" id="ARBA00022832"/>
    </source>
</evidence>
<organism evidence="12 13">
    <name type="scientific">Streptomyces mirabilis</name>
    <dbReference type="NCBI Taxonomy" id="68239"/>
    <lineage>
        <taxon>Bacteria</taxon>
        <taxon>Bacillati</taxon>
        <taxon>Actinomycetota</taxon>
        <taxon>Actinomycetes</taxon>
        <taxon>Kitasatosporales</taxon>
        <taxon>Streptomycetaceae</taxon>
        <taxon>Streptomyces</taxon>
    </lineage>
</organism>
<dbReference type="Gene3D" id="3.40.47.10">
    <property type="match status" value="1"/>
</dbReference>
<accession>A0A1I2W546</accession>
<evidence type="ECO:0000259" key="10">
    <source>
        <dbReference type="Pfam" id="PF08541"/>
    </source>
</evidence>
<evidence type="ECO:0000256" key="8">
    <source>
        <dbReference type="ARBA" id="ARBA00023315"/>
    </source>
</evidence>
<dbReference type="GO" id="GO:0033818">
    <property type="term" value="F:beta-ketoacyl-acyl-carrier-protein synthase III activity"/>
    <property type="evidence" value="ECO:0007669"/>
    <property type="project" value="UniProtKB-UniRule"/>
</dbReference>
<dbReference type="SUPFAM" id="SSF53901">
    <property type="entry name" value="Thiolase-like"/>
    <property type="match status" value="1"/>
</dbReference>
<evidence type="ECO:0000256" key="9">
    <source>
        <dbReference type="HAMAP-Rule" id="MF_01815"/>
    </source>
</evidence>
<evidence type="ECO:0000256" key="7">
    <source>
        <dbReference type="ARBA" id="ARBA00023160"/>
    </source>
</evidence>
<dbReference type="GO" id="GO:0004315">
    <property type="term" value="F:3-oxoacyl-[acyl-carrier-protein] synthase activity"/>
    <property type="evidence" value="ECO:0007669"/>
    <property type="project" value="InterPro"/>
</dbReference>
<keyword evidence="8 9" id="KW-0012">Acyltransferase</keyword>
<comment type="pathway">
    <text evidence="9">Lipid metabolism; fatty acid biosynthesis.</text>
</comment>
<dbReference type="InterPro" id="IPR016039">
    <property type="entry name" value="Thiolase-like"/>
</dbReference>
<feature type="domain" description="Beta-ketoacyl-[acyl-carrier-protein] synthase III N-terminal" evidence="11">
    <location>
        <begin position="104"/>
        <end position="184"/>
    </location>
</feature>
<dbReference type="RefSeq" id="WP_079174638.1">
    <property type="nucleotide sequence ID" value="NZ_FONR01000035.1"/>
</dbReference>
<protein>
    <recommendedName>
        <fullName evidence="9">Beta-ketoacyl-[acyl-carrier-protein] synthase III</fullName>
        <shortName evidence="9">Beta-ketoacyl-ACP synthase III</shortName>
        <shortName evidence="9">KAS III</shortName>
        <ecNumber evidence="9">2.3.1.180</ecNumber>
    </recommendedName>
    <alternativeName>
        <fullName evidence="9">3-oxoacyl-[acyl-carrier-protein] synthase 3</fullName>
    </alternativeName>
    <alternativeName>
        <fullName evidence="9">3-oxoacyl-[acyl-carrier-protein] synthase III</fullName>
    </alternativeName>
</protein>
<dbReference type="CDD" id="cd00830">
    <property type="entry name" value="KAS_III"/>
    <property type="match status" value="1"/>
</dbReference>
<comment type="catalytic activity">
    <reaction evidence="9">
        <text>malonyl-[ACP] + acetyl-CoA + H(+) = 3-oxobutanoyl-[ACP] + CO2 + CoA</text>
        <dbReference type="Rhea" id="RHEA:12080"/>
        <dbReference type="Rhea" id="RHEA-COMP:9623"/>
        <dbReference type="Rhea" id="RHEA-COMP:9625"/>
        <dbReference type="ChEBI" id="CHEBI:15378"/>
        <dbReference type="ChEBI" id="CHEBI:16526"/>
        <dbReference type="ChEBI" id="CHEBI:57287"/>
        <dbReference type="ChEBI" id="CHEBI:57288"/>
        <dbReference type="ChEBI" id="CHEBI:78449"/>
        <dbReference type="ChEBI" id="CHEBI:78450"/>
        <dbReference type="EC" id="2.3.1.180"/>
    </reaction>
</comment>
<dbReference type="EMBL" id="FONR01000035">
    <property type="protein sequence ID" value="SFG96524.1"/>
    <property type="molecule type" value="Genomic_DNA"/>
</dbReference>
<keyword evidence="2 9" id="KW-0963">Cytoplasm</keyword>
<evidence type="ECO:0000256" key="1">
    <source>
        <dbReference type="ARBA" id="ARBA00008642"/>
    </source>
</evidence>
<keyword evidence="6 9" id="KW-0443">Lipid metabolism</keyword>
<dbReference type="Pfam" id="PF08545">
    <property type="entry name" value="ACP_syn_III"/>
    <property type="match status" value="1"/>
</dbReference>
<evidence type="ECO:0000256" key="6">
    <source>
        <dbReference type="ARBA" id="ARBA00023098"/>
    </source>
</evidence>
<dbReference type="InterPro" id="IPR013751">
    <property type="entry name" value="ACP_syn_III_N"/>
</dbReference>
<name>A0A1I2W546_9ACTN</name>
<reference evidence="12 13" key="1">
    <citation type="submission" date="2016-10" db="EMBL/GenBank/DDBJ databases">
        <authorList>
            <person name="de Groot N.N."/>
        </authorList>
    </citation>
    <scope>NUCLEOTIDE SEQUENCE [LARGE SCALE GENOMIC DNA]</scope>
    <source>
        <strain evidence="12 13">OK461</strain>
    </source>
</reference>
<dbReference type="PANTHER" id="PTHR34069:SF2">
    <property type="entry name" value="BETA-KETOACYL-[ACYL-CARRIER-PROTEIN] SYNTHASE III"/>
    <property type="match status" value="1"/>
</dbReference>
<comment type="subcellular location">
    <subcellularLocation>
        <location evidence="9">Cytoplasm</location>
    </subcellularLocation>
</comment>
<evidence type="ECO:0000313" key="13">
    <source>
        <dbReference type="Proteomes" id="UP000181942"/>
    </source>
</evidence>
<comment type="similarity">
    <text evidence="1 9">Belongs to the thiolase-like superfamily. FabH family.</text>
</comment>
<feature type="active site" evidence="9">
    <location>
        <position position="252"/>
    </location>
</feature>
<dbReference type="Proteomes" id="UP000181942">
    <property type="component" value="Unassembled WGS sequence"/>
</dbReference>
<feature type="domain" description="Beta-ketoacyl-[acyl-carrier-protein] synthase III C-terminal" evidence="10">
    <location>
        <begin position="236"/>
        <end position="325"/>
    </location>
</feature>
<keyword evidence="3 9" id="KW-0444">Lipid biosynthesis</keyword>
<dbReference type="UniPathway" id="UPA00094"/>